<dbReference type="EMBL" id="PQXO01000157">
    <property type="protein sequence ID" value="TGO88524.1"/>
    <property type="molecule type" value="Genomic_DNA"/>
</dbReference>
<dbReference type="Proteomes" id="UP000297280">
    <property type="component" value="Unassembled WGS sequence"/>
</dbReference>
<evidence type="ECO:0000313" key="3">
    <source>
        <dbReference type="Proteomes" id="UP000297280"/>
    </source>
</evidence>
<gene>
    <name evidence="2" type="ORF">BPOR_0157g00060</name>
</gene>
<reference evidence="2 3" key="1">
    <citation type="submission" date="2017-12" db="EMBL/GenBank/DDBJ databases">
        <title>Comparative genomics of Botrytis spp.</title>
        <authorList>
            <person name="Valero-Jimenez C.A."/>
            <person name="Tapia P."/>
            <person name="Veloso J."/>
            <person name="Silva-Moreno E."/>
            <person name="Staats M."/>
            <person name="Valdes J.H."/>
            <person name="Van Kan J.A.L."/>
        </authorList>
    </citation>
    <scope>NUCLEOTIDE SEQUENCE [LARGE SCALE GENOMIC DNA]</scope>
    <source>
        <strain evidence="2 3">MUCL3349</strain>
    </source>
</reference>
<protein>
    <submittedName>
        <fullName evidence="2">Uncharacterized protein</fullName>
    </submittedName>
</protein>
<accession>A0A4Z1KVE7</accession>
<comment type="caution">
    <text evidence="2">The sequence shown here is derived from an EMBL/GenBank/DDBJ whole genome shotgun (WGS) entry which is preliminary data.</text>
</comment>
<proteinExistence type="predicted"/>
<feature type="region of interest" description="Disordered" evidence="1">
    <location>
        <begin position="56"/>
        <end position="81"/>
    </location>
</feature>
<evidence type="ECO:0000313" key="2">
    <source>
        <dbReference type="EMBL" id="TGO88524.1"/>
    </source>
</evidence>
<organism evidence="2 3">
    <name type="scientific">Botrytis porri</name>
    <dbReference type="NCBI Taxonomy" id="87229"/>
    <lineage>
        <taxon>Eukaryota</taxon>
        <taxon>Fungi</taxon>
        <taxon>Dikarya</taxon>
        <taxon>Ascomycota</taxon>
        <taxon>Pezizomycotina</taxon>
        <taxon>Leotiomycetes</taxon>
        <taxon>Helotiales</taxon>
        <taxon>Sclerotiniaceae</taxon>
        <taxon>Botrytis</taxon>
    </lineage>
</organism>
<sequence>MGELHNRANWESDADLNFMPFNTKKPLNPFRLQSPIGHLAKFRAYEAKLPYVLRTHTTPSPLPSPSPSDPENRLITYAHRA</sequence>
<name>A0A4Z1KVE7_9HELO</name>
<dbReference type="AlphaFoldDB" id="A0A4Z1KVE7"/>
<evidence type="ECO:0000256" key="1">
    <source>
        <dbReference type="SAM" id="MobiDB-lite"/>
    </source>
</evidence>
<keyword evidence="3" id="KW-1185">Reference proteome</keyword>